<dbReference type="PROSITE" id="PS50011">
    <property type="entry name" value="PROTEIN_KINASE_DOM"/>
    <property type="match status" value="1"/>
</dbReference>
<evidence type="ECO:0000259" key="5">
    <source>
        <dbReference type="PROSITE" id="PS50887"/>
    </source>
</evidence>
<dbReference type="SUPFAM" id="SSF56112">
    <property type="entry name" value="Protein kinase-like (PK-like)"/>
    <property type="match status" value="1"/>
</dbReference>
<dbReference type="Gene3D" id="3.30.70.270">
    <property type="match status" value="1"/>
</dbReference>
<dbReference type="PANTHER" id="PTHR43642">
    <property type="entry name" value="HYBRID SIGNAL TRANSDUCTION HISTIDINE KINASE G"/>
    <property type="match status" value="1"/>
</dbReference>
<dbReference type="CDD" id="cd14014">
    <property type="entry name" value="STKc_PknB_like"/>
    <property type="match status" value="1"/>
</dbReference>
<keyword evidence="6" id="KW-0548">Nucleotidyltransferase</keyword>
<sequence length="1807" mass="205488">MIANDHYQVLETISDNPIKAVYRCTEASSAETVILKVLKSEFAGTEAVMRFKQEYKLLTELSTSTEGVIRPLRLEEQNGLYVMVLEDIAGRSLKRILAEEQPEEEALLKLAVKVVDILGSIHEQNVIHKDIKPSNIIWNRERDIVQVIDFDLAVKLSKERRDFQNSGVLEGSLLYISPEQTGRMNRNIDYRSDYYSLGVVLYEMMTGIMPYPSSEMMEQIYSIIAKEAVSPYHATGGRVSSGLSAVIMKLMEKSSEDRYRSAHGIKADLKKCLAGQEDFVIGTEDLLNTFRIPQKVVGRQQELSTLETAFRSSVNGNSQVMLVSGDAGAGKTALVHELHRTISREKGLFAEGKFDQYNKNIPYSALIQAFRRLVSQLLESPDEDYKSEVSRSLTRLLDGNGGVITGLIPELAVWTGTQPEPEPLSPAEEMNRFFLTFAKFVQAMTHPDRPLVLFLDDVQWADYSSLQLVEKLVLDNHLQRMFVICSFRQNEIHEGHPLFSAMVKIGKNREVGRIHLQPLQETDVQSLVADTLYSSMERVEGITGHLYKRSKGNSFFLTEMLKDLHRRGIIFFDKQNGEWSWCLEQLEALPVHDSVVDFLVGQLQHLPGEVRHILMLSSAAGSVFDYGMLTLIGEEAPEVIAAAITRAVQEEYIVPADHKYAIFSATLAESGCEAAQIGIRLKFAHDRIQQAFYQLLDPERGKRLHLSIGRLLLRNLGEEEIADKLVDIATHINKGLELITDSSEAREIVALNLRAAYKAKAGYGYDSAFLLLEAAMELLPEQIWSTDPGQAAEIYRLYAECSYLTHHIDQGDQACRLLLEQTTERMAIAEIYEMQTNHYMYLGMMPESIASGRRGLKALGIKIPSKVGMPAVLKELLVVKAALRGRTPETIFALPEMQDPEMKLVMRLLINFIPPAFISGETSLFGLVVLKKVGLTLKYGNSPESALAFIGYAMLLSGFGDTRGAFAYGRLGIRINDKFNDLQWKGAAHVLYTLFSHAWTEPWDTLQDWFGTSIEASLRTGDLLYLAHSAFYVNLWNPSMDIPALLQESDRTISMIENTKYKESLATAQLARQYYLSLAGELPERTSFNNEAFSEEVYLHELQEARYYSGIAIYYIYKMKLLFLYEKHDEALEYIERAYPIIGTLAGSAFMEEFALYTFLNLAYAYRDLGVNGKRKARSKMRKELGRVRKWARNAPGTFRQHEYLMRAEWARISGNSTRAGYYYDLAIEASEQGSFVRYKALCNELAARFYMDKGFNEFAAYLLRQSEYYYSVWGAKEKIAFIKERYPALAQKISTKEFMHGRTVTDYTESIDLNSIILASQAISKEIELNHLLEALMEIVIMNAGAQRGCILMTSKANLLVEGEYKVDTDRISVAIHESHQLDNLPVAIIRQVEKSRESLIYNDAYSETSFVNDPYIVRQQPKSMVCMPLINQNKTIAIIYLENNLVTGVFTEERMKIINLLSREMVFSLENASLYNELERSEEKYRQLVNNLQDGVFVVQDMRCVYVNEALEQMLGYQPGEMLEQPFGNFITPPEREKVMHYYARRVEGKQAPEEYETRLLHKDKSPEVIAIHKVVRIMYQNKPAIQGTIKDITERKKAEEELRRHKEHLEELVAERTKELEFNNGELSKYIGLIEKISITDELTGLYNRRYFNKLFLDEVDKAAASKRYLTYLMLDIDYFKKFNDTYGHYEGDTVLRRIGGVLKELAEQAEGTAFRLGGEEFGIVAAGLTPPESRVFAELIRRSIAELGIQHDLSPEYGRITVSIGVAAVLVDGLREEDIYKLGDDALYQSKAEGRNCVTLFER</sequence>
<dbReference type="SMART" id="SM00267">
    <property type="entry name" value="GGDEF"/>
    <property type="match status" value="1"/>
</dbReference>
<reference evidence="7" key="1">
    <citation type="journal article" date="2019" name="Int. J. Syst. Evol. Microbiol.">
        <title>The Global Catalogue of Microorganisms (GCM) 10K type strain sequencing project: providing services to taxonomists for standard genome sequencing and annotation.</title>
        <authorList>
            <consortium name="The Broad Institute Genomics Platform"/>
            <consortium name="The Broad Institute Genome Sequencing Center for Infectious Disease"/>
            <person name="Wu L."/>
            <person name="Ma J."/>
        </authorList>
    </citation>
    <scope>NUCLEOTIDE SEQUENCE [LARGE SCALE GENOMIC DNA]</scope>
    <source>
        <strain evidence="7">CCM 8725</strain>
    </source>
</reference>
<protein>
    <submittedName>
        <fullName evidence="6">Diguanylate cyclase</fullName>
        <ecNumber evidence="6">2.7.7.65</ecNumber>
    </submittedName>
</protein>
<gene>
    <name evidence="6" type="ORF">ACFSX3_28580</name>
</gene>
<dbReference type="GO" id="GO:0052621">
    <property type="term" value="F:diguanylate cyclase activity"/>
    <property type="evidence" value="ECO:0007669"/>
    <property type="project" value="UniProtKB-EC"/>
</dbReference>
<dbReference type="InterPro" id="IPR035965">
    <property type="entry name" value="PAS-like_dom_sf"/>
</dbReference>
<evidence type="ECO:0000259" key="3">
    <source>
        <dbReference type="PROSITE" id="PS50112"/>
    </source>
</evidence>
<dbReference type="PROSITE" id="PS50887">
    <property type="entry name" value="GGDEF"/>
    <property type="match status" value="1"/>
</dbReference>
<dbReference type="InterPro" id="IPR011009">
    <property type="entry name" value="Kinase-like_dom_sf"/>
</dbReference>
<dbReference type="InterPro" id="IPR027417">
    <property type="entry name" value="P-loop_NTPase"/>
</dbReference>
<dbReference type="EMBL" id="JBHUKY010000077">
    <property type="protein sequence ID" value="MFD2413832.1"/>
    <property type="molecule type" value="Genomic_DNA"/>
</dbReference>
<evidence type="ECO:0000256" key="1">
    <source>
        <dbReference type="ARBA" id="ARBA00004167"/>
    </source>
</evidence>
<dbReference type="Pfam" id="PF01590">
    <property type="entry name" value="GAF"/>
    <property type="match status" value="1"/>
</dbReference>
<dbReference type="InterPro" id="IPR000160">
    <property type="entry name" value="GGDEF_dom"/>
</dbReference>
<dbReference type="SUPFAM" id="SSF55785">
    <property type="entry name" value="PYP-like sensor domain (PAS domain)"/>
    <property type="match status" value="1"/>
</dbReference>
<dbReference type="Gene3D" id="1.10.510.10">
    <property type="entry name" value="Transferase(Phosphotransferase) domain 1"/>
    <property type="match status" value="1"/>
</dbReference>
<dbReference type="InterPro" id="IPR000719">
    <property type="entry name" value="Prot_kinase_dom"/>
</dbReference>
<keyword evidence="6" id="KW-0808">Transferase</keyword>
<dbReference type="Pfam" id="PF13191">
    <property type="entry name" value="AAA_16"/>
    <property type="match status" value="1"/>
</dbReference>
<dbReference type="SMART" id="SM00065">
    <property type="entry name" value="GAF"/>
    <property type="match status" value="1"/>
</dbReference>
<dbReference type="InterPro" id="IPR053159">
    <property type="entry name" value="Hybrid_Histidine_Kinase"/>
</dbReference>
<comment type="subcellular location">
    <subcellularLocation>
        <location evidence="1">Membrane</location>
        <topology evidence="1">Single-pass membrane protein</topology>
    </subcellularLocation>
</comment>
<dbReference type="SUPFAM" id="SSF52540">
    <property type="entry name" value="P-loop containing nucleoside triphosphate hydrolases"/>
    <property type="match status" value="1"/>
</dbReference>
<dbReference type="PROSITE" id="PS50113">
    <property type="entry name" value="PAC"/>
    <property type="match status" value="1"/>
</dbReference>
<dbReference type="InterPro" id="IPR041664">
    <property type="entry name" value="AAA_16"/>
</dbReference>
<dbReference type="Pfam" id="PF00990">
    <property type="entry name" value="GGDEF"/>
    <property type="match status" value="1"/>
</dbReference>
<dbReference type="PROSITE" id="PS50112">
    <property type="entry name" value="PAS"/>
    <property type="match status" value="1"/>
</dbReference>
<feature type="domain" description="PAC" evidence="4">
    <location>
        <begin position="1556"/>
        <end position="1607"/>
    </location>
</feature>
<evidence type="ECO:0000259" key="2">
    <source>
        <dbReference type="PROSITE" id="PS50011"/>
    </source>
</evidence>
<feature type="domain" description="Protein kinase" evidence="2">
    <location>
        <begin position="7"/>
        <end position="280"/>
    </location>
</feature>
<dbReference type="EC" id="2.7.7.65" evidence="6"/>
<dbReference type="InterPro" id="IPR000700">
    <property type="entry name" value="PAS-assoc_C"/>
</dbReference>
<feature type="domain" description="GGDEF" evidence="5">
    <location>
        <begin position="1671"/>
        <end position="1807"/>
    </location>
</feature>
<dbReference type="InterPro" id="IPR029016">
    <property type="entry name" value="GAF-like_dom_sf"/>
</dbReference>
<dbReference type="PANTHER" id="PTHR43642:SF1">
    <property type="entry name" value="HYBRID SIGNAL TRANSDUCTION HISTIDINE KINASE G"/>
    <property type="match status" value="1"/>
</dbReference>
<evidence type="ECO:0000313" key="7">
    <source>
        <dbReference type="Proteomes" id="UP001597448"/>
    </source>
</evidence>
<dbReference type="Pfam" id="PF00069">
    <property type="entry name" value="Pkinase"/>
    <property type="match status" value="1"/>
</dbReference>
<organism evidence="6 7">
    <name type="scientific">Paenibacillus rhizoplanae</name>
    <dbReference type="NCBI Taxonomy" id="1917181"/>
    <lineage>
        <taxon>Bacteria</taxon>
        <taxon>Bacillati</taxon>
        <taxon>Bacillota</taxon>
        <taxon>Bacilli</taxon>
        <taxon>Bacillales</taxon>
        <taxon>Paenibacillaceae</taxon>
        <taxon>Paenibacillus</taxon>
    </lineage>
</organism>
<dbReference type="InterPro" id="IPR000014">
    <property type="entry name" value="PAS"/>
</dbReference>
<comment type="caution">
    <text evidence="6">The sequence shown here is derived from an EMBL/GenBank/DDBJ whole genome shotgun (WGS) entry which is preliminary data.</text>
</comment>
<dbReference type="CDD" id="cd01949">
    <property type="entry name" value="GGDEF"/>
    <property type="match status" value="1"/>
</dbReference>
<dbReference type="SMART" id="SM00220">
    <property type="entry name" value="S_TKc"/>
    <property type="match status" value="1"/>
</dbReference>
<feature type="domain" description="PAS" evidence="3">
    <location>
        <begin position="1483"/>
        <end position="1552"/>
    </location>
</feature>
<accession>A0ABW5FI66</accession>
<proteinExistence type="predicted"/>
<dbReference type="Proteomes" id="UP001597448">
    <property type="component" value="Unassembled WGS sequence"/>
</dbReference>
<dbReference type="SMART" id="SM00091">
    <property type="entry name" value="PAS"/>
    <property type="match status" value="1"/>
</dbReference>
<dbReference type="NCBIfam" id="TIGR00229">
    <property type="entry name" value="sensory_box"/>
    <property type="match status" value="1"/>
</dbReference>
<keyword evidence="7" id="KW-1185">Reference proteome</keyword>
<dbReference type="Pfam" id="PF13426">
    <property type="entry name" value="PAS_9"/>
    <property type="match status" value="1"/>
</dbReference>
<dbReference type="SUPFAM" id="SSF55073">
    <property type="entry name" value="Nucleotide cyclase"/>
    <property type="match status" value="1"/>
</dbReference>
<dbReference type="Gene3D" id="3.30.450.20">
    <property type="entry name" value="PAS domain"/>
    <property type="match status" value="1"/>
</dbReference>
<dbReference type="InterPro" id="IPR029787">
    <property type="entry name" value="Nucleotide_cyclase"/>
</dbReference>
<evidence type="ECO:0000259" key="4">
    <source>
        <dbReference type="PROSITE" id="PS50113"/>
    </source>
</evidence>
<dbReference type="Gene3D" id="3.30.450.40">
    <property type="match status" value="1"/>
</dbReference>
<dbReference type="NCBIfam" id="TIGR00254">
    <property type="entry name" value="GGDEF"/>
    <property type="match status" value="1"/>
</dbReference>
<dbReference type="Gene3D" id="3.40.50.300">
    <property type="entry name" value="P-loop containing nucleotide triphosphate hydrolases"/>
    <property type="match status" value="1"/>
</dbReference>
<dbReference type="SUPFAM" id="SSF55781">
    <property type="entry name" value="GAF domain-like"/>
    <property type="match status" value="1"/>
</dbReference>
<dbReference type="InterPro" id="IPR043128">
    <property type="entry name" value="Rev_trsase/Diguanyl_cyclase"/>
</dbReference>
<evidence type="ECO:0000313" key="6">
    <source>
        <dbReference type="EMBL" id="MFD2413832.1"/>
    </source>
</evidence>
<dbReference type="CDD" id="cd00130">
    <property type="entry name" value="PAS"/>
    <property type="match status" value="1"/>
</dbReference>
<dbReference type="RefSeq" id="WP_209992645.1">
    <property type="nucleotide sequence ID" value="NZ_JBHUKY010000077.1"/>
</dbReference>
<dbReference type="InterPro" id="IPR003018">
    <property type="entry name" value="GAF"/>
</dbReference>
<name>A0ABW5FI66_9BACL</name>